<dbReference type="Gene3D" id="3.30.920.20">
    <property type="entry name" value="Gas2-like domain"/>
    <property type="match status" value="1"/>
</dbReference>
<keyword evidence="3" id="KW-0206">Cytoskeleton</keyword>
<dbReference type="Proteomes" id="UP001196413">
    <property type="component" value="Unassembled WGS sequence"/>
</dbReference>
<comment type="caution">
    <text evidence="7">The sequence shown here is derived from an EMBL/GenBank/DDBJ whole genome shotgun (WGS) entry which is preliminary data.</text>
</comment>
<dbReference type="CDD" id="cd00176">
    <property type="entry name" value="SPEC"/>
    <property type="match status" value="1"/>
</dbReference>
<keyword evidence="2" id="KW-0963">Cytoplasm</keyword>
<name>A0AAD5N5S3_PARTN</name>
<dbReference type="EMBL" id="JAHQIW010004567">
    <property type="protein sequence ID" value="KAJ1362931.1"/>
    <property type="molecule type" value="Genomic_DNA"/>
</dbReference>
<dbReference type="GO" id="GO:0005737">
    <property type="term" value="C:cytoplasm"/>
    <property type="evidence" value="ECO:0007669"/>
    <property type="project" value="TreeGrafter"/>
</dbReference>
<dbReference type="GO" id="GO:0031122">
    <property type="term" value="P:cytoplasmic microtubule organization"/>
    <property type="evidence" value="ECO:0007669"/>
    <property type="project" value="TreeGrafter"/>
</dbReference>
<keyword evidence="8" id="KW-1185">Reference proteome</keyword>
<evidence type="ECO:0000256" key="4">
    <source>
        <dbReference type="SAM" id="Coils"/>
    </source>
</evidence>
<evidence type="ECO:0000259" key="6">
    <source>
        <dbReference type="PROSITE" id="PS51460"/>
    </source>
</evidence>
<sequence>MDDVSFRKRLMAEQQAAGTRIQYNCEKKDAIPIKNGLISLKHRFEKVSNRTADRCKQIKAALNESRAWVEGVDDLKSWLENIESNILKEQCCTNNVDKLRKRLDLIKHVQEDLAVRKHDFDIAYKQGRGLIDHAPRSEVKQISQWNDDLMKRWISVVEKANDTYIITEQGILDSSAFDEYILELESSIDAELSAIGTAESRVAEAELRAKEVALRTVFSKGEKLSAKIPDESHNINKTCSRVKEKWSRLEEAYRASSKAIDDAAKQAAHFDSQLHEVLDWLVEIENKLTASNTDLDQAFSIVENIKVELLNNREKRDSCLQLGREIQARCHPRAEQTLKYWIRVIENRWKEVEERVLERESNLLQQQQQEKEREEALFELLEFVAQKREELNKVLVEALPQDLETMDRVQQSHNDFDSKLREKQAVVDNITKHNRKGKRNAAVGKLSDEWKQLWLDSIGYQTALEGQRELLEEMRRLERWRWESWKEHYVEWNDHRKARVTDLFRRMDRSHTGNVPREFFIDGILASKFPTSRLEMNKVADLFDKGDGLINSKEFIDALRFDRIRELKPLTEHEKVNEEITKQKNACSCCQQFKIEKVADGHYRFGDTQIKRMVRILRSTVMVRVGGGWEALDVFLSKHDPCRTRGRLNIEMFYKDVAPSNAIDTMRAFTKVRHRNTPGRNATSGPVMKVREKTERSIPMFTDRRDTRENQMDLFMECRDSVITPSSRPGSRASGSTADEKSTRMSSVRKIQHDEYSSNN</sequence>
<dbReference type="Gene3D" id="1.10.238.10">
    <property type="entry name" value="EF-hand"/>
    <property type="match status" value="1"/>
</dbReference>
<feature type="compositionally biased region" description="Low complexity" evidence="5">
    <location>
        <begin position="724"/>
        <end position="737"/>
    </location>
</feature>
<proteinExistence type="predicted"/>
<dbReference type="GO" id="GO:0005198">
    <property type="term" value="F:structural molecule activity"/>
    <property type="evidence" value="ECO:0007669"/>
    <property type="project" value="TreeGrafter"/>
</dbReference>
<reference evidence="7" key="1">
    <citation type="submission" date="2021-06" db="EMBL/GenBank/DDBJ databases">
        <title>Parelaphostrongylus tenuis whole genome reference sequence.</title>
        <authorList>
            <person name="Garwood T.J."/>
            <person name="Larsen P.A."/>
            <person name="Fountain-Jones N.M."/>
            <person name="Garbe J.R."/>
            <person name="Macchietto M.G."/>
            <person name="Kania S.A."/>
            <person name="Gerhold R.W."/>
            <person name="Richards J.E."/>
            <person name="Wolf T.M."/>
        </authorList>
    </citation>
    <scope>NUCLEOTIDE SEQUENCE</scope>
    <source>
        <strain evidence="7">MNPRO001-30</strain>
        <tissue evidence="7">Meninges</tissue>
    </source>
</reference>
<feature type="coiled-coil region" evidence="4">
    <location>
        <begin position="350"/>
        <end position="377"/>
    </location>
</feature>
<dbReference type="InterPro" id="IPR036534">
    <property type="entry name" value="GAR_dom_sf"/>
</dbReference>
<evidence type="ECO:0000256" key="3">
    <source>
        <dbReference type="ARBA" id="ARBA00023212"/>
    </source>
</evidence>
<organism evidence="7 8">
    <name type="scientific">Parelaphostrongylus tenuis</name>
    <name type="common">Meningeal worm</name>
    <dbReference type="NCBI Taxonomy" id="148309"/>
    <lineage>
        <taxon>Eukaryota</taxon>
        <taxon>Metazoa</taxon>
        <taxon>Ecdysozoa</taxon>
        <taxon>Nematoda</taxon>
        <taxon>Chromadorea</taxon>
        <taxon>Rhabditida</taxon>
        <taxon>Rhabditina</taxon>
        <taxon>Rhabditomorpha</taxon>
        <taxon>Strongyloidea</taxon>
        <taxon>Metastrongylidae</taxon>
        <taxon>Parelaphostrongylus</taxon>
    </lineage>
</organism>
<dbReference type="InterPro" id="IPR018159">
    <property type="entry name" value="Spectrin/alpha-actinin"/>
</dbReference>
<dbReference type="GO" id="GO:0005886">
    <property type="term" value="C:plasma membrane"/>
    <property type="evidence" value="ECO:0007669"/>
    <property type="project" value="UniProtKB-SubCell"/>
</dbReference>
<dbReference type="GO" id="GO:0008017">
    <property type="term" value="F:microtubule binding"/>
    <property type="evidence" value="ECO:0007669"/>
    <property type="project" value="InterPro"/>
</dbReference>
<comment type="subcellular location">
    <subcellularLocation>
        <location evidence="1">Cytoplasm</location>
        <location evidence="1">Cytoskeleton</location>
    </subcellularLocation>
</comment>
<evidence type="ECO:0000256" key="5">
    <source>
        <dbReference type="SAM" id="MobiDB-lite"/>
    </source>
</evidence>
<feature type="compositionally biased region" description="Basic and acidic residues" evidence="5">
    <location>
        <begin position="751"/>
        <end position="760"/>
    </location>
</feature>
<evidence type="ECO:0000313" key="8">
    <source>
        <dbReference type="Proteomes" id="UP001196413"/>
    </source>
</evidence>
<dbReference type="InterPro" id="IPR003108">
    <property type="entry name" value="GAR_dom"/>
</dbReference>
<dbReference type="Pfam" id="PF02187">
    <property type="entry name" value="GAS2"/>
    <property type="match status" value="1"/>
</dbReference>
<evidence type="ECO:0000256" key="2">
    <source>
        <dbReference type="ARBA" id="ARBA00022490"/>
    </source>
</evidence>
<dbReference type="GO" id="GO:0030056">
    <property type="term" value="C:hemidesmosome"/>
    <property type="evidence" value="ECO:0007669"/>
    <property type="project" value="TreeGrafter"/>
</dbReference>
<dbReference type="Pfam" id="PF00435">
    <property type="entry name" value="Spectrin"/>
    <property type="match status" value="2"/>
</dbReference>
<dbReference type="SUPFAM" id="SSF46966">
    <property type="entry name" value="Spectrin repeat"/>
    <property type="match status" value="3"/>
</dbReference>
<gene>
    <name evidence="7" type="ORF">KIN20_022656</name>
</gene>
<dbReference type="PROSITE" id="PS51460">
    <property type="entry name" value="GAR"/>
    <property type="match status" value="1"/>
</dbReference>
<dbReference type="InterPro" id="IPR011992">
    <property type="entry name" value="EF-hand-dom_pair"/>
</dbReference>
<dbReference type="SUPFAM" id="SSF143575">
    <property type="entry name" value="GAS2 domain-like"/>
    <property type="match status" value="1"/>
</dbReference>
<protein>
    <recommendedName>
        <fullName evidence="6">GAR domain-containing protein</fullName>
    </recommendedName>
</protein>
<dbReference type="SMART" id="SM00243">
    <property type="entry name" value="GAS2"/>
    <property type="match status" value="1"/>
</dbReference>
<dbReference type="PANTHER" id="PTHR23169:SF23">
    <property type="entry name" value="SHORT STOP, ISOFORM H"/>
    <property type="match status" value="1"/>
</dbReference>
<dbReference type="SUPFAM" id="SSF47473">
    <property type="entry name" value="EF-hand"/>
    <property type="match status" value="1"/>
</dbReference>
<dbReference type="GO" id="GO:0005882">
    <property type="term" value="C:intermediate filament"/>
    <property type="evidence" value="ECO:0007669"/>
    <property type="project" value="TreeGrafter"/>
</dbReference>
<evidence type="ECO:0000256" key="1">
    <source>
        <dbReference type="ARBA" id="ARBA00004245"/>
    </source>
</evidence>
<dbReference type="InterPro" id="IPR043197">
    <property type="entry name" value="Plakin"/>
</dbReference>
<dbReference type="SMART" id="SM00150">
    <property type="entry name" value="SPEC"/>
    <property type="match status" value="3"/>
</dbReference>
<dbReference type="AlphaFoldDB" id="A0AAD5N5S3"/>
<evidence type="ECO:0000313" key="7">
    <source>
        <dbReference type="EMBL" id="KAJ1362931.1"/>
    </source>
</evidence>
<dbReference type="GO" id="GO:0045104">
    <property type="term" value="P:intermediate filament cytoskeleton organization"/>
    <property type="evidence" value="ECO:0007669"/>
    <property type="project" value="InterPro"/>
</dbReference>
<dbReference type="InterPro" id="IPR002017">
    <property type="entry name" value="Spectrin_repeat"/>
</dbReference>
<dbReference type="PANTHER" id="PTHR23169">
    <property type="entry name" value="ENVOPLAKIN"/>
    <property type="match status" value="1"/>
</dbReference>
<feature type="region of interest" description="Disordered" evidence="5">
    <location>
        <begin position="721"/>
        <end position="760"/>
    </location>
</feature>
<feature type="domain" description="GAR" evidence="6">
    <location>
        <begin position="571"/>
        <end position="643"/>
    </location>
</feature>
<dbReference type="Gene3D" id="1.20.58.60">
    <property type="match status" value="2"/>
</dbReference>
<accession>A0AAD5N5S3</accession>
<keyword evidence="4" id="KW-0175">Coiled coil</keyword>
<dbReference type="GO" id="GO:0042060">
    <property type="term" value="P:wound healing"/>
    <property type="evidence" value="ECO:0007669"/>
    <property type="project" value="TreeGrafter"/>
</dbReference>